<dbReference type="InterPro" id="IPR014284">
    <property type="entry name" value="RNA_pol_sigma-70_dom"/>
</dbReference>
<proteinExistence type="inferred from homology"/>
<dbReference type="PANTHER" id="PTHR43133">
    <property type="entry name" value="RNA POLYMERASE ECF-TYPE SIGMA FACTO"/>
    <property type="match status" value="1"/>
</dbReference>
<keyword evidence="4" id="KW-0804">Transcription</keyword>
<feature type="domain" description="RNA polymerase sigma-70 region 2" evidence="5">
    <location>
        <begin position="18"/>
        <end position="78"/>
    </location>
</feature>
<dbReference type="InterPro" id="IPR013325">
    <property type="entry name" value="RNA_pol_sigma_r2"/>
</dbReference>
<dbReference type="InterPro" id="IPR036388">
    <property type="entry name" value="WH-like_DNA-bd_sf"/>
</dbReference>
<comment type="caution">
    <text evidence="7">The sequence shown here is derived from an EMBL/GenBank/DDBJ whole genome shotgun (WGS) entry which is preliminary data.</text>
</comment>
<dbReference type="AlphaFoldDB" id="A0A327SKZ2"/>
<evidence type="ECO:0000256" key="3">
    <source>
        <dbReference type="ARBA" id="ARBA00023082"/>
    </source>
</evidence>
<dbReference type="Gene3D" id="1.10.10.10">
    <property type="entry name" value="Winged helix-like DNA-binding domain superfamily/Winged helix DNA-binding domain"/>
    <property type="match status" value="1"/>
</dbReference>
<keyword evidence="3" id="KW-0731">Sigma factor</keyword>
<evidence type="ECO:0000259" key="6">
    <source>
        <dbReference type="Pfam" id="PF08281"/>
    </source>
</evidence>
<name>A0A327SKZ2_9SPHI</name>
<dbReference type="Gene3D" id="1.10.1740.10">
    <property type="match status" value="1"/>
</dbReference>
<dbReference type="InterPro" id="IPR007627">
    <property type="entry name" value="RNA_pol_sigma70_r2"/>
</dbReference>
<dbReference type="InterPro" id="IPR039425">
    <property type="entry name" value="RNA_pol_sigma-70-like"/>
</dbReference>
<dbReference type="Pfam" id="PF08281">
    <property type="entry name" value="Sigma70_r4_2"/>
    <property type="match status" value="1"/>
</dbReference>
<dbReference type="GO" id="GO:0016987">
    <property type="term" value="F:sigma factor activity"/>
    <property type="evidence" value="ECO:0007669"/>
    <property type="project" value="UniProtKB-KW"/>
</dbReference>
<evidence type="ECO:0000256" key="4">
    <source>
        <dbReference type="ARBA" id="ARBA00023163"/>
    </source>
</evidence>
<evidence type="ECO:0000259" key="5">
    <source>
        <dbReference type="Pfam" id="PF04542"/>
    </source>
</evidence>
<gene>
    <name evidence="7" type="ORF">LY11_03054</name>
</gene>
<dbReference type="SUPFAM" id="SSF88659">
    <property type="entry name" value="Sigma3 and sigma4 domains of RNA polymerase sigma factors"/>
    <property type="match status" value="1"/>
</dbReference>
<dbReference type="GO" id="GO:0003677">
    <property type="term" value="F:DNA binding"/>
    <property type="evidence" value="ECO:0007669"/>
    <property type="project" value="InterPro"/>
</dbReference>
<evidence type="ECO:0000313" key="8">
    <source>
        <dbReference type="Proteomes" id="UP000249754"/>
    </source>
</evidence>
<sequence length="183" mass="21601">MNEGDETAFQCLFDFHWDTLYAFVYRLINDEDQTKDILQNVFLEVWNKKDTLLIDDSILPYLYKIAKNDVMSLFRRNKVRLDGNDILIRNLKRSSATDDRIIAKQLQDVIDLELEKMPFNVRQCFQLSKYEHKSIREIALELTLSEQTVKNNISEALRRLRFCLNDSSLGYLSVLIPFLLNLT</sequence>
<reference evidence="7 8" key="1">
    <citation type="submission" date="2018-06" db="EMBL/GenBank/DDBJ databases">
        <title>Genomic Encyclopedia of Archaeal and Bacterial Type Strains, Phase II (KMG-II): from individual species to whole genera.</title>
        <authorList>
            <person name="Goeker M."/>
        </authorList>
    </citation>
    <scope>NUCLEOTIDE SEQUENCE [LARGE SCALE GENOMIC DNA]</scope>
    <source>
        <strain evidence="7 8">DSM 14825</strain>
    </source>
</reference>
<evidence type="ECO:0000313" key="7">
    <source>
        <dbReference type="EMBL" id="RAJ29162.1"/>
    </source>
</evidence>
<keyword evidence="2" id="KW-0805">Transcription regulation</keyword>
<accession>A0A327SKZ2</accession>
<protein>
    <submittedName>
        <fullName evidence="7">RNA polymerase sigma-70 factor (ECF subfamily)</fullName>
    </submittedName>
</protein>
<dbReference type="InterPro" id="IPR013324">
    <property type="entry name" value="RNA_pol_sigma_r3/r4-like"/>
</dbReference>
<dbReference type="SUPFAM" id="SSF88946">
    <property type="entry name" value="Sigma2 domain of RNA polymerase sigma factors"/>
    <property type="match status" value="1"/>
</dbReference>
<evidence type="ECO:0000256" key="2">
    <source>
        <dbReference type="ARBA" id="ARBA00023015"/>
    </source>
</evidence>
<organism evidence="7 8">
    <name type="scientific">Pedobacter cryoconitis</name>
    <dbReference type="NCBI Taxonomy" id="188932"/>
    <lineage>
        <taxon>Bacteria</taxon>
        <taxon>Pseudomonadati</taxon>
        <taxon>Bacteroidota</taxon>
        <taxon>Sphingobacteriia</taxon>
        <taxon>Sphingobacteriales</taxon>
        <taxon>Sphingobacteriaceae</taxon>
        <taxon>Pedobacter</taxon>
    </lineage>
</organism>
<comment type="similarity">
    <text evidence="1">Belongs to the sigma-70 factor family. ECF subfamily.</text>
</comment>
<dbReference type="GO" id="GO:0006352">
    <property type="term" value="P:DNA-templated transcription initiation"/>
    <property type="evidence" value="ECO:0007669"/>
    <property type="project" value="InterPro"/>
</dbReference>
<dbReference type="InterPro" id="IPR013249">
    <property type="entry name" value="RNA_pol_sigma70_r4_t2"/>
</dbReference>
<feature type="domain" description="RNA polymerase sigma factor 70 region 4 type 2" evidence="6">
    <location>
        <begin position="110"/>
        <end position="160"/>
    </location>
</feature>
<dbReference type="Proteomes" id="UP000249754">
    <property type="component" value="Unassembled WGS sequence"/>
</dbReference>
<dbReference type="PANTHER" id="PTHR43133:SF46">
    <property type="entry name" value="RNA POLYMERASE SIGMA-70 FACTOR ECF SUBFAMILY"/>
    <property type="match status" value="1"/>
</dbReference>
<dbReference type="EMBL" id="QLLR01000015">
    <property type="protein sequence ID" value="RAJ29162.1"/>
    <property type="molecule type" value="Genomic_DNA"/>
</dbReference>
<evidence type="ECO:0000256" key="1">
    <source>
        <dbReference type="ARBA" id="ARBA00010641"/>
    </source>
</evidence>
<dbReference type="Pfam" id="PF04542">
    <property type="entry name" value="Sigma70_r2"/>
    <property type="match status" value="1"/>
</dbReference>
<dbReference type="NCBIfam" id="TIGR02937">
    <property type="entry name" value="sigma70-ECF"/>
    <property type="match status" value="1"/>
</dbReference>